<organism evidence="2 3">
    <name type="scientific">Choiromyces venosus 120613-1</name>
    <dbReference type="NCBI Taxonomy" id="1336337"/>
    <lineage>
        <taxon>Eukaryota</taxon>
        <taxon>Fungi</taxon>
        <taxon>Dikarya</taxon>
        <taxon>Ascomycota</taxon>
        <taxon>Pezizomycotina</taxon>
        <taxon>Pezizomycetes</taxon>
        <taxon>Pezizales</taxon>
        <taxon>Tuberaceae</taxon>
        <taxon>Choiromyces</taxon>
    </lineage>
</organism>
<dbReference type="EMBL" id="ML120358">
    <property type="protein sequence ID" value="RPB04432.1"/>
    <property type="molecule type" value="Genomic_DNA"/>
</dbReference>
<evidence type="ECO:0000313" key="2">
    <source>
        <dbReference type="EMBL" id="RPB04432.1"/>
    </source>
</evidence>
<evidence type="ECO:0000256" key="1">
    <source>
        <dbReference type="SAM" id="Phobius"/>
    </source>
</evidence>
<sequence>MAFNFISQGFTKIQPTNTEPKFTAFPLILFFFFFFSPPSNSFLFYFFEFFYCYLLRREFLLWLEEFFCREETDVLFSLARFRVITFYALLTNLFALSLVQFLYPPTQPPRARERSSEGFKQLLSRAAQAARRTASCN</sequence>
<protein>
    <submittedName>
        <fullName evidence="2">Uncharacterized protein</fullName>
    </submittedName>
</protein>
<gene>
    <name evidence="2" type="ORF">L873DRAFT_1353738</name>
</gene>
<keyword evidence="1" id="KW-1133">Transmembrane helix</keyword>
<dbReference type="Proteomes" id="UP000276215">
    <property type="component" value="Unassembled WGS sequence"/>
</dbReference>
<evidence type="ECO:0000313" key="3">
    <source>
        <dbReference type="Proteomes" id="UP000276215"/>
    </source>
</evidence>
<accession>A0A3N4K5D6</accession>
<keyword evidence="3" id="KW-1185">Reference proteome</keyword>
<proteinExistence type="predicted"/>
<keyword evidence="1" id="KW-0472">Membrane</keyword>
<name>A0A3N4K5D6_9PEZI</name>
<feature type="transmembrane region" description="Helical" evidence="1">
    <location>
        <begin position="84"/>
        <end position="103"/>
    </location>
</feature>
<keyword evidence="1" id="KW-0812">Transmembrane</keyword>
<reference evidence="2 3" key="1">
    <citation type="journal article" date="2018" name="Nat. Ecol. Evol.">
        <title>Pezizomycetes genomes reveal the molecular basis of ectomycorrhizal truffle lifestyle.</title>
        <authorList>
            <person name="Murat C."/>
            <person name="Payen T."/>
            <person name="Noel B."/>
            <person name="Kuo A."/>
            <person name="Morin E."/>
            <person name="Chen J."/>
            <person name="Kohler A."/>
            <person name="Krizsan K."/>
            <person name="Balestrini R."/>
            <person name="Da Silva C."/>
            <person name="Montanini B."/>
            <person name="Hainaut M."/>
            <person name="Levati E."/>
            <person name="Barry K.W."/>
            <person name="Belfiori B."/>
            <person name="Cichocki N."/>
            <person name="Clum A."/>
            <person name="Dockter R.B."/>
            <person name="Fauchery L."/>
            <person name="Guy J."/>
            <person name="Iotti M."/>
            <person name="Le Tacon F."/>
            <person name="Lindquist E.A."/>
            <person name="Lipzen A."/>
            <person name="Malagnac F."/>
            <person name="Mello A."/>
            <person name="Molinier V."/>
            <person name="Miyauchi S."/>
            <person name="Poulain J."/>
            <person name="Riccioni C."/>
            <person name="Rubini A."/>
            <person name="Sitrit Y."/>
            <person name="Splivallo R."/>
            <person name="Traeger S."/>
            <person name="Wang M."/>
            <person name="Zifcakova L."/>
            <person name="Wipf D."/>
            <person name="Zambonelli A."/>
            <person name="Paolocci F."/>
            <person name="Nowrousian M."/>
            <person name="Ottonello S."/>
            <person name="Baldrian P."/>
            <person name="Spatafora J.W."/>
            <person name="Henrissat B."/>
            <person name="Nagy L.G."/>
            <person name="Aury J.M."/>
            <person name="Wincker P."/>
            <person name="Grigoriev I.V."/>
            <person name="Bonfante P."/>
            <person name="Martin F.M."/>
        </authorList>
    </citation>
    <scope>NUCLEOTIDE SEQUENCE [LARGE SCALE GENOMIC DNA]</scope>
    <source>
        <strain evidence="2 3">120613-1</strain>
    </source>
</reference>
<dbReference type="AlphaFoldDB" id="A0A3N4K5D6"/>
<feature type="transmembrane region" description="Helical" evidence="1">
    <location>
        <begin position="24"/>
        <end position="47"/>
    </location>
</feature>